<comment type="caution">
    <text evidence="1">The sequence shown here is derived from an EMBL/GenBank/DDBJ whole genome shotgun (WGS) entry which is preliminary data.</text>
</comment>
<dbReference type="EMBL" id="JAELUP010000057">
    <property type="protein sequence ID" value="MBJ6361836.1"/>
    <property type="molecule type" value="Genomic_DNA"/>
</dbReference>
<dbReference type="Proteomes" id="UP000640274">
    <property type="component" value="Unassembled WGS sequence"/>
</dbReference>
<reference evidence="1" key="1">
    <citation type="submission" date="2020-12" db="EMBL/GenBank/DDBJ databases">
        <authorList>
            <person name="Huq M.A."/>
        </authorList>
    </citation>
    <scope>NUCLEOTIDE SEQUENCE</scope>
    <source>
        <strain evidence="1">MAHUQ-46</strain>
    </source>
</reference>
<dbReference type="AlphaFoldDB" id="A0A934J6W1"/>
<protein>
    <submittedName>
        <fullName evidence="1">Uncharacterized protein</fullName>
    </submittedName>
</protein>
<proteinExistence type="predicted"/>
<accession>A0A934J6W1</accession>
<dbReference type="RefSeq" id="WP_199019389.1">
    <property type="nucleotide sequence ID" value="NZ_JAELUP010000057.1"/>
</dbReference>
<evidence type="ECO:0000313" key="1">
    <source>
        <dbReference type="EMBL" id="MBJ6361836.1"/>
    </source>
</evidence>
<keyword evidence="2" id="KW-1185">Reference proteome</keyword>
<evidence type="ECO:0000313" key="2">
    <source>
        <dbReference type="Proteomes" id="UP000640274"/>
    </source>
</evidence>
<sequence length="358" mass="42776">MSFHTVELSMQLDSMTFWAFFDALVKVTSKLDSASIYDTKSGAIRCTLLDDLGIKITLRKRSEEFHKDMVYIVFNPQRLIEERELLKITKTDDYMLINRLFKKIFEPIKKAFTSKRKNKYLKFDFDVLNAYQVRRFDPCVNVHTKYKDWYLELLKRANKPNKYELGMKYDPISRRLRPYDDAFRLESKSVVFFIYDKYSQLKRREPDYEDIEQARNIIRIEVQCKNNKTNYMKYSQGWSNKSLTHFSDEEMCKNTILFYYKKVVGLGDYYTLAEARSKILDNNKLSEKIKMDMLEVLELVNEKRGVWKARPYYNGKDFDKNLARLNKEGINAVTIPAHFGIRHLPNLVHELMKEFMPQ</sequence>
<organism evidence="1 2">
    <name type="scientific">Paenibacillus roseus</name>
    <dbReference type="NCBI Taxonomy" id="2798579"/>
    <lineage>
        <taxon>Bacteria</taxon>
        <taxon>Bacillati</taxon>
        <taxon>Bacillota</taxon>
        <taxon>Bacilli</taxon>
        <taxon>Bacillales</taxon>
        <taxon>Paenibacillaceae</taxon>
        <taxon>Paenibacillus</taxon>
    </lineage>
</organism>
<name>A0A934J6W1_9BACL</name>
<gene>
    <name evidence="1" type="ORF">JFN88_11220</name>
</gene>